<keyword evidence="2 3" id="KW-0378">Hydrolase</keyword>
<dbReference type="PANTHER" id="PTHR43142">
    <property type="entry name" value="CARBOXYLIC ESTER HYDROLASE"/>
    <property type="match status" value="1"/>
</dbReference>
<dbReference type="RefSeq" id="WP_156231370.1">
    <property type="nucleotide sequence ID" value="NZ_CP046455.1"/>
</dbReference>
<organism evidence="5 6">
    <name type="scientific">Corynebacterium occultum</name>
    <dbReference type="NCBI Taxonomy" id="2675219"/>
    <lineage>
        <taxon>Bacteria</taxon>
        <taxon>Bacillati</taxon>
        <taxon>Actinomycetota</taxon>
        <taxon>Actinomycetes</taxon>
        <taxon>Mycobacteriales</taxon>
        <taxon>Corynebacteriaceae</taxon>
        <taxon>Corynebacterium</taxon>
    </lineage>
</organism>
<evidence type="ECO:0000313" key="6">
    <source>
        <dbReference type="Proteomes" id="UP000424462"/>
    </source>
</evidence>
<dbReference type="EC" id="3.1.1.-" evidence="3"/>
<dbReference type="SUPFAM" id="SSF53474">
    <property type="entry name" value="alpha/beta-Hydrolases"/>
    <property type="match status" value="1"/>
</dbReference>
<reference evidence="5 6" key="1">
    <citation type="submission" date="2019-11" db="EMBL/GenBank/DDBJ databases">
        <title>Complete genome sequence of Corynebacterium kalinowskii 1959, a novel Corynebacterium species isolated from soil of a small paddock in Vilsendorf, Germany.</title>
        <authorList>
            <person name="Schaffert L."/>
            <person name="Ruwe M."/>
            <person name="Milse J."/>
            <person name="Hanuschka K."/>
            <person name="Ortseifen V."/>
            <person name="Droste J."/>
            <person name="Brandt D."/>
            <person name="Schlueter L."/>
            <person name="Kutter Y."/>
            <person name="Vinke S."/>
            <person name="Viehoefer P."/>
            <person name="Jacob L."/>
            <person name="Luebke N.-C."/>
            <person name="Schulte-Berndt E."/>
            <person name="Hain C."/>
            <person name="Linder M."/>
            <person name="Schmidt P."/>
            <person name="Wollenschlaeger L."/>
            <person name="Luttermann T."/>
            <person name="Thieme E."/>
            <person name="Hassa J."/>
            <person name="Haak M."/>
            <person name="Wittchen M."/>
            <person name="Mentz A."/>
            <person name="Persicke M."/>
            <person name="Busche T."/>
            <person name="Ruckert C."/>
        </authorList>
    </citation>
    <scope>NUCLEOTIDE SEQUENCE [LARGE SCALE GENOMIC DNA]</scope>
    <source>
        <strain evidence="5 6">2039</strain>
    </source>
</reference>
<dbReference type="KEGG" id="cok:COCCU_10090"/>
<comment type="similarity">
    <text evidence="1 3">Belongs to the type-B carboxylesterase/lipase family.</text>
</comment>
<gene>
    <name evidence="5" type="ORF">COCCU_10090</name>
</gene>
<dbReference type="InterPro" id="IPR002018">
    <property type="entry name" value="CarbesteraseB"/>
</dbReference>
<dbReference type="InterPro" id="IPR029058">
    <property type="entry name" value="AB_hydrolase_fold"/>
</dbReference>
<dbReference type="PANTHER" id="PTHR43142:SF1">
    <property type="entry name" value="CARBOXYLIC ESTER HYDROLASE"/>
    <property type="match status" value="1"/>
</dbReference>
<dbReference type="InterPro" id="IPR019826">
    <property type="entry name" value="Carboxylesterase_B_AS"/>
</dbReference>
<evidence type="ECO:0000313" key="5">
    <source>
        <dbReference type="EMBL" id="QGU07937.1"/>
    </source>
</evidence>
<accession>A0A6B8W7N7</accession>
<keyword evidence="6" id="KW-1185">Reference proteome</keyword>
<name>A0A6B8W7N7_9CORY</name>
<evidence type="ECO:0000256" key="3">
    <source>
        <dbReference type="RuleBase" id="RU361235"/>
    </source>
</evidence>
<dbReference type="Pfam" id="PF00135">
    <property type="entry name" value="COesterase"/>
    <property type="match status" value="1"/>
</dbReference>
<dbReference type="AlphaFoldDB" id="A0A6B8W7N7"/>
<dbReference type="EMBL" id="CP046455">
    <property type="protein sequence ID" value="QGU07937.1"/>
    <property type="molecule type" value="Genomic_DNA"/>
</dbReference>
<dbReference type="PROSITE" id="PS00122">
    <property type="entry name" value="CARBOXYLESTERASE_B_1"/>
    <property type="match status" value="1"/>
</dbReference>
<sequence length="436" mass="47801">MGEVVKLNCEAGSILGVAEQEVTHFRSIRHLQYRIFGDSELSPAARIDALDADPGAVALSVTVPTGTPPGADLPVLVYIHGGRYETGSHEDPRTQGDAFARAGVVTVTLGYRLGLPGFIRFHDDVVDHYRGVDDVLHGLKWVQRNIEEFGGDPTNVTLAGQSAGAGIALWLTRRDHFRGEFRRVMAMSPAFPRQTFEQRKGSLRAALGKPIIRSTLSETSPAVLSRGYRRFRNRHITDMALGPALFEGAELSDIPILLSTTREEFHHHQVGRRVDAAGPLAAITGVRTMGKMMGLASPGDYLKQAKEQIPAEVLARQFLSDSLIRRWVARAAEDAPGPVWLREYAGTAQDPALHSRDVPLLFHNLGEGPRAADPRVREVAQLLHLDALRFIRGELPGWSAYSPAQGRVAQRLNISEPGAGFELVSDPLEMVRSTFR</sequence>
<dbReference type="Proteomes" id="UP000424462">
    <property type="component" value="Chromosome"/>
</dbReference>
<dbReference type="GO" id="GO:0016787">
    <property type="term" value="F:hydrolase activity"/>
    <property type="evidence" value="ECO:0007669"/>
    <property type="project" value="UniProtKB-KW"/>
</dbReference>
<evidence type="ECO:0000259" key="4">
    <source>
        <dbReference type="Pfam" id="PF00135"/>
    </source>
</evidence>
<proteinExistence type="inferred from homology"/>
<feature type="domain" description="Carboxylesterase type B" evidence="4">
    <location>
        <begin position="59"/>
        <end position="193"/>
    </location>
</feature>
<evidence type="ECO:0000256" key="2">
    <source>
        <dbReference type="ARBA" id="ARBA00022801"/>
    </source>
</evidence>
<protein>
    <recommendedName>
        <fullName evidence="3">Carboxylic ester hydrolase</fullName>
        <ecNumber evidence="3">3.1.1.-</ecNumber>
    </recommendedName>
</protein>
<evidence type="ECO:0000256" key="1">
    <source>
        <dbReference type="ARBA" id="ARBA00005964"/>
    </source>
</evidence>
<dbReference type="Gene3D" id="3.40.50.1820">
    <property type="entry name" value="alpha/beta hydrolase"/>
    <property type="match status" value="1"/>
</dbReference>